<reference evidence="1" key="1">
    <citation type="journal article" date="2014" name="Front. Microbiol.">
        <title>High frequency of phylogenetically diverse reductive dehalogenase-homologous genes in deep subseafloor sedimentary metagenomes.</title>
        <authorList>
            <person name="Kawai M."/>
            <person name="Futagami T."/>
            <person name="Toyoda A."/>
            <person name="Takaki Y."/>
            <person name="Nishi S."/>
            <person name="Hori S."/>
            <person name="Arai W."/>
            <person name="Tsubouchi T."/>
            <person name="Morono Y."/>
            <person name="Uchiyama I."/>
            <person name="Ito T."/>
            <person name="Fujiyama A."/>
            <person name="Inagaki F."/>
            <person name="Takami H."/>
        </authorList>
    </citation>
    <scope>NUCLEOTIDE SEQUENCE</scope>
    <source>
        <strain evidence="1">Expedition CK06-06</strain>
    </source>
</reference>
<dbReference type="EMBL" id="BARS01006179">
    <property type="protein sequence ID" value="GAF84075.1"/>
    <property type="molecule type" value="Genomic_DNA"/>
</dbReference>
<gene>
    <name evidence="1" type="ORF">S01H1_12078</name>
</gene>
<dbReference type="AlphaFoldDB" id="X0U6F9"/>
<protein>
    <submittedName>
        <fullName evidence="1">Uncharacterized protein</fullName>
    </submittedName>
</protein>
<name>X0U6F9_9ZZZZ</name>
<evidence type="ECO:0000313" key="1">
    <source>
        <dbReference type="EMBL" id="GAF84075.1"/>
    </source>
</evidence>
<comment type="caution">
    <text evidence="1">The sequence shown here is derived from an EMBL/GenBank/DDBJ whole genome shotgun (WGS) entry which is preliminary data.</text>
</comment>
<feature type="non-terminal residue" evidence="1">
    <location>
        <position position="1"/>
    </location>
</feature>
<sequence length="211" mass="22038">TEGTIQGCLNRINDAAGAADVTNTRYRASVGDFRPGYVVAAGSGDVVGATNILLGDGVDGFGVVAESTTLPVVDAMSVSLGGPRARAGTDPFTPDHFESDYTSTVAGVITPVRAQRRRREEQNSVLFQTIITSIHAGLAWNGNDLLIEVYDVNNTLIWAYMLGAGTDVPANVLDEDHPIVGPMGSPLFVEATGTGVFTNGPLAVRGYRAVA</sequence>
<accession>X0U6F9</accession>
<organism evidence="1">
    <name type="scientific">marine sediment metagenome</name>
    <dbReference type="NCBI Taxonomy" id="412755"/>
    <lineage>
        <taxon>unclassified sequences</taxon>
        <taxon>metagenomes</taxon>
        <taxon>ecological metagenomes</taxon>
    </lineage>
</organism>
<proteinExistence type="predicted"/>